<feature type="region of interest" description="Disordered" evidence="7">
    <location>
        <begin position="223"/>
        <end position="303"/>
    </location>
</feature>
<feature type="compositionally biased region" description="Basic and acidic residues" evidence="7">
    <location>
        <begin position="235"/>
        <end position="255"/>
    </location>
</feature>
<comment type="function">
    <text evidence="6">Probably acts as a spliceosomal factor that contributes to spliceosome assembly and regulates the isoform switching of proteins such as PARP6.</text>
</comment>
<evidence type="ECO:0000256" key="3">
    <source>
        <dbReference type="ARBA" id="ARBA00018147"/>
    </source>
</evidence>
<protein>
    <recommendedName>
        <fullName evidence="3">Arginine/serine-rich protein 1</fullName>
    </recommendedName>
</protein>
<feature type="compositionally biased region" description="Polar residues" evidence="7">
    <location>
        <begin position="256"/>
        <end position="268"/>
    </location>
</feature>
<gene>
    <name evidence="9" type="primary">Rsrp1</name>
</gene>
<evidence type="ECO:0000256" key="6">
    <source>
        <dbReference type="ARBA" id="ARBA00034666"/>
    </source>
</evidence>
<dbReference type="PANTHER" id="PTHR47622:SF1">
    <property type="entry name" value="ARGININE_SERINE-RICH PROTEIN 1"/>
    <property type="match status" value="1"/>
</dbReference>
<reference evidence="8" key="1">
    <citation type="journal article" date="2018" name="Biotechnol. Bioeng.">
        <title>A reference genome of the Chinese hamster based on a hybrid assembly strategy.</title>
        <authorList>
            <person name="Rupp O."/>
            <person name="MacDonald M.L."/>
            <person name="Li S."/>
            <person name="Dhiman H."/>
            <person name="Polson S."/>
            <person name="Griep S."/>
            <person name="Heffner K."/>
            <person name="Hernandez I."/>
            <person name="Brinkrolf K."/>
            <person name="Jadhav V."/>
            <person name="Samoudi M."/>
            <person name="Hao H."/>
            <person name="Kingham B."/>
            <person name="Goesmann A."/>
            <person name="Betenbaugh M.J."/>
            <person name="Lewis N.E."/>
            <person name="Borth N."/>
            <person name="Lee K.H."/>
        </authorList>
    </citation>
    <scope>NUCLEOTIDE SEQUENCE [LARGE SCALE GENOMIC DNA]</scope>
    <source>
        <strain evidence="8">17A/GY</strain>
    </source>
</reference>
<name>A0A9J7FAT0_CRIGR</name>
<feature type="compositionally biased region" description="Low complexity" evidence="7">
    <location>
        <begin position="44"/>
        <end position="59"/>
    </location>
</feature>
<evidence type="ECO:0000256" key="7">
    <source>
        <dbReference type="SAM" id="MobiDB-lite"/>
    </source>
</evidence>
<evidence type="ECO:0000256" key="4">
    <source>
        <dbReference type="ARBA" id="ARBA00022553"/>
    </source>
</evidence>
<evidence type="ECO:0000313" key="9">
    <source>
        <dbReference type="RefSeq" id="XP_027255466.1"/>
    </source>
</evidence>
<reference evidence="9" key="3">
    <citation type="submission" date="2025-08" db="UniProtKB">
        <authorList>
            <consortium name="RefSeq"/>
        </authorList>
    </citation>
    <scope>IDENTIFICATION</scope>
    <source>
        <strain evidence="9">17A/GY</strain>
        <tissue evidence="9">Liver</tissue>
    </source>
</reference>
<sequence length="303" mass="34630">MSSAATSKYVNDMWPGSPQEKASPSASGSGRSSRLSSRSRSRSSSRSSGPDSRSASRSSSRSHSRARRSRRSRSRSRRRHQRKYRRYSRSYSRSRSRSRSRGRHYHRGDGFYGPSRRYYQSPSPYRSRSRSRSRGRSHHRRSYYAITRGRRYYGFGRTVYPEDRPRWRERSRTRSRSRSRTPFRLSEKDRMELLEIAKANAAKALGTANFDLPASLRTAAKETSQRAAVLSSGAKMEHSENQAEDETKNHSEKSSTQRNIAFSSNNSIAKPIQKTAKAAAEETSSGSPKIDKKKSPYGLWIPV</sequence>
<evidence type="ECO:0000313" key="8">
    <source>
        <dbReference type="Proteomes" id="UP001108280"/>
    </source>
</evidence>
<comment type="similarity">
    <text evidence="2">Belongs to the RSRP family.</text>
</comment>
<keyword evidence="8" id="KW-1185">Reference proteome</keyword>
<organism evidence="8 9">
    <name type="scientific">Cricetulus griseus</name>
    <name type="common">Chinese hamster</name>
    <name type="synonym">Cricetulus barabensis griseus</name>
    <dbReference type="NCBI Taxonomy" id="10029"/>
    <lineage>
        <taxon>Eukaryota</taxon>
        <taxon>Metazoa</taxon>
        <taxon>Chordata</taxon>
        <taxon>Craniata</taxon>
        <taxon>Vertebrata</taxon>
        <taxon>Euteleostomi</taxon>
        <taxon>Mammalia</taxon>
        <taxon>Eutheria</taxon>
        <taxon>Euarchontoglires</taxon>
        <taxon>Glires</taxon>
        <taxon>Rodentia</taxon>
        <taxon>Myomorpha</taxon>
        <taxon>Muroidea</taxon>
        <taxon>Cricetidae</taxon>
        <taxon>Cricetinae</taxon>
        <taxon>Cricetulus</taxon>
    </lineage>
</organism>
<feature type="compositionally biased region" description="Basic residues" evidence="7">
    <location>
        <begin position="127"/>
        <end position="142"/>
    </location>
</feature>
<evidence type="ECO:0000256" key="5">
    <source>
        <dbReference type="ARBA" id="ARBA00023242"/>
    </source>
</evidence>
<dbReference type="PANTHER" id="PTHR47622">
    <property type="entry name" value="ARGININE/SERINE-RICH PROTEIN 1"/>
    <property type="match status" value="1"/>
</dbReference>
<dbReference type="CTD" id="57035"/>
<evidence type="ECO:0000256" key="1">
    <source>
        <dbReference type="ARBA" id="ARBA00004123"/>
    </source>
</evidence>
<feature type="compositionally biased region" description="Basic residues" evidence="7">
    <location>
        <begin position="60"/>
        <end position="106"/>
    </location>
</feature>
<dbReference type="InterPro" id="IPR029656">
    <property type="entry name" value="RSRP1"/>
</dbReference>
<dbReference type="GeneID" id="100752867"/>
<comment type="subcellular location">
    <subcellularLocation>
        <location evidence="1">Nucleus</location>
    </subcellularLocation>
</comment>
<keyword evidence="4" id="KW-0597">Phosphoprotein</keyword>
<dbReference type="GO" id="GO:0005634">
    <property type="term" value="C:nucleus"/>
    <property type="evidence" value="ECO:0007669"/>
    <property type="project" value="UniProtKB-SubCell"/>
</dbReference>
<feature type="compositionally biased region" description="Low complexity" evidence="7">
    <location>
        <begin position="22"/>
        <end position="36"/>
    </location>
</feature>
<reference evidence="8" key="2">
    <citation type="journal article" date="2020" name="Biotechnol. Bioeng.">
        <title>Chromosome-scale scaffolds for the Chinese hamster reference genome assembly to facilitate the study of the CHO epigenome.</title>
        <authorList>
            <person name="Hilliard W."/>
            <person name="MacDonald M."/>
            <person name="Lee K.H."/>
        </authorList>
    </citation>
    <scope>NUCLEOTIDE SEQUENCE [LARGE SCALE GENOMIC DNA]</scope>
    <source>
        <strain evidence="8">17A/GY</strain>
    </source>
</reference>
<dbReference type="AlphaFoldDB" id="A0A9J7FAT0"/>
<dbReference type="OrthoDB" id="9950396at2759"/>
<keyword evidence="5" id="KW-0539">Nucleus</keyword>
<feature type="region of interest" description="Disordered" evidence="7">
    <location>
        <begin position="1"/>
        <end position="143"/>
    </location>
</feature>
<evidence type="ECO:0000256" key="2">
    <source>
        <dbReference type="ARBA" id="ARBA00009534"/>
    </source>
</evidence>
<dbReference type="RefSeq" id="XP_027255466.1">
    <property type="nucleotide sequence ID" value="XM_027399665.2"/>
</dbReference>
<feature type="compositionally biased region" description="Low complexity" evidence="7">
    <location>
        <begin position="112"/>
        <end position="126"/>
    </location>
</feature>
<proteinExistence type="inferred from homology"/>
<dbReference type="Proteomes" id="UP001108280">
    <property type="component" value="Chromosome 2"/>
</dbReference>
<accession>A0A9J7FAT0</accession>
<dbReference type="KEGG" id="cge:100752867"/>
<dbReference type="Pfam" id="PF17069">
    <property type="entry name" value="RSRP"/>
    <property type="match status" value="1"/>
</dbReference>